<proteinExistence type="predicted"/>
<dbReference type="EMBL" id="CM023478">
    <property type="protein sequence ID" value="KAH7934203.1"/>
    <property type="molecule type" value="Genomic_DNA"/>
</dbReference>
<comment type="caution">
    <text evidence="1">The sequence shown here is derived from an EMBL/GenBank/DDBJ whole genome shotgun (WGS) entry which is preliminary data.</text>
</comment>
<sequence length="181" mass="20618">MEERIQCKSSTEASIRLFLRQYQKAETERERLLTCYALHGELMQGRFPLTHEMALEMAALMAQESLGERWATLKGRSVQDCVRIYLNCVRKWPLCGARLFAAKMKSKEQQSLWLAVSEDGISLLDCATLQPWVQHPYSSVMTFGGCREDFMLVVCPEAGEPCTERLLFAMPKAQVSCLEVT</sequence>
<name>A0ACB8C5V6_DERSI</name>
<evidence type="ECO:0000313" key="1">
    <source>
        <dbReference type="EMBL" id="KAH7934203.1"/>
    </source>
</evidence>
<keyword evidence="2" id="KW-1185">Reference proteome</keyword>
<evidence type="ECO:0000313" key="2">
    <source>
        <dbReference type="Proteomes" id="UP000821865"/>
    </source>
</evidence>
<reference evidence="1" key="1">
    <citation type="submission" date="2020-05" db="EMBL/GenBank/DDBJ databases">
        <title>Large-scale comparative analyses of tick genomes elucidate their genetic diversity and vector capacities.</title>
        <authorList>
            <person name="Jia N."/>
            <person name="Wang J."/>
            <person name="Shi W."/>
            <person name="Du L."/>
            <person name="Sun Y."/>
            <person name="Zhan W."/>
            <person name="Jiang J."/>
            <person name="Wang Q."/>
            <person name="Zhang B."/>
            <person name="Ji P."/>
            <person name="Sakyi L.B."/>
            <person name="Cui X."/>
            <person name="Yuan T."/>
            <person name="Jiang B."/>
            <person name="Yang W."/>
            <person name="Lam T.T.-Y."/>
            <person name="Chang Q."/>
            <person name="Ding S."/>
            <person name="Wang X."/>
            <person name="Zhu J."/>
            <person name="Ruan X."/>
            <person name="Zhao L."/>
            <person name="Wei J."/>
            <person name="Que T."/>
            <person name="Du C."/>
            <person name="Cheng J."/>
            <person name="Dai P."/>
            <person name="Han X."/>
            <person name="Huang E."/>
            <person name="Gao Y."/>
            <person name="Liu J."/>
            <person name="Shao H."/>
            <person name="Ye R."/>
            <person name="Li L."/>
            <person name="Wei W."/>
            <person name="Wang X."/>
            <person name="Wang C."/>
            <person name="Yang T."/>
            <person name="Huo Q."/>
            <person name="Li W."/>
            <person name="Guo W."/>
            <person name="Chen H."/>
            <person name="Zhou L."/>
            <person name="Ni X."/>
            <person name="Tian J."/>
            <person name="Zhou Y."/>
            <person name="Sheng Y."/>
            <person name="Liu T."/>
            <person name="Pan Y."/>
            <person name="Xia L."/>
            <person name="Li J."/>
            <person name="Zhao F."/>
            <person name="Cao W."/>
        </authorList>
    </citation>
    <scope>NUCLEOTIDE SEQUENCE</scope>
    <source>
        <strain evidence="1">Dsil-2018</strain>
    </source>
</reference>
<protein>
    <submittedName>
        <fullName evidence="1">Uncharacterized protein</fullName>
    </submittedName>
</protein>
<organism evidence="1 2">
    <name type="scientific">Dermacentor silvarum</name>
    <name type="common">Tick</name>
    <dbReference type="NCBI Taxonomy" id="543639"/>
    <lineage>
        <taxon>Eukaryota</taxon>
        <taxon>Metazoa</taxon>
        <taxon>Ecdysozoa</taxon>
        <taxon>Arthropoda</taxon>
        <taxon>Chelicerata</taxon>
        <taxon>Arachnida</taxon>
        <taxon>Acari</taxon>
        <taxon>Parasitiformes</taxon>
        <taxon>Ixodida</taxon>
        <taxon>Ixodoidea</taxon>
        <taxon>Ixodidae</taxon>
        <taxon>Rhipicephalinae</taxon>
        <taxon>Dermacentor</taxon>
    </lineage>
</organism>
<gene>
    <name evidence="1" type="ORF">HPB49_022973</name>
</gene>
<dbReference type="Proteomes" id="UP000821865">
    <property type="component" value="Chromosome 9"/>
</dbReference>
<accession>A0ACB8C5V6</accession>